<dbReference type="InterPro" id="IPR000757">
    <property type="entry name" value="Beta-glucanase-like"/>
</dbReference>
<organism evidence="4 5">
    <name type="scientific">Alienimonas chondri</name>
    <dbReference type="NCBI Taxonomy" id="2681879"/>
    <lineage>
        <taxon>Bacteria</taxon>
        <taxon>Pseudomonadati</taxon>
        <taxon>Planctomycetota</taxon>
        <taxon>Planctomycetia</taxon>
        <taxon>Planctomycetales</taxon>
        <taxon>Planctomycetaceae</taxon>
        <taxon>Alienimonas</taxon>
    </lineage>
</organism>
<evidence type="ECO:0000259" key="3">
    <source>
        <dbReference type="PROSITE" id="PS51762"/>
    </source>
</evidence>
<accession>A0ABX1VGF2</accession>
<dbReference type="Proteomes" id="UP000609651">
    <property type="component" value="Unassembled WGS sequence"/>
</dbReference>
<dbReference type="GO" id="GO:0033918">
    <property type="term" value="F:kappa-carrageenase activity"/>
    <property type="evidence" value="ECO:0007669"/>
    <property type="project" value="UniProtKB-EC"/>
</dbReference>
<dbReference type="InterPro" id="IPR050546">
    <property type="entry name" value="Glycosyl_Hydrlase_16"/>
</dbReference>
<gene>
    <name evidence="4" type="primary">cgkA</name>
    <name evidence="4" type="ORF">LzC2_24310</name>
</gene>
<dbReference type="Pfam" id="PF00722">
    <property type="entry name" value="Glyco_hydro_16"/>
    <property type="match status" value="1"/>
</dbReference>
<keyword evidence="5" id="KW-1185">Reference proteome</keyword>
<comment type="similarity">
    <text evidence="1">Belongs to the glycosyl hydrolase 16 family.</text>
</comment>
<dbReference type="PANTHER" id="PTHR10963">
    <property type="entry name" value="GLYCOSYL HYDROLASE-RELATED"/>
    <property type="match status" value="1"/>
</dbReference>
<keyword evidence="4" id="KW-0326">Glycosidase</keyword>
<proteinExistence type="inferred from homology"/>
<feature type="chain" id="PRO_5045106989" evidence="2">
    <location>
        <begin position="26"/>
        <end position="319"/>
    </location>
</feature>
<sequence>MIDWNCPATCLGGLLIAALAAPACGDDNPAGAPDPVGIDAGEGRSWIPNKSFSDEFEDPKIDFEKWRTDPEHFSAWSWSQKNAFVNGGVLNLRMTREPHERMDPAARERRTFDYKSGILRSRAKTTYGYFEARVRGCARFPGASPAFWLYSQGEMNNPSPTKYCEIDVFELQQGEVEQGGARHGPGRIDMNLHCRTMIDGELRWLRPHSNPELCRHVWDAPFDPRETFHVYGCDVTPAEIVWYVDGVERAREENRHWHLPMFVTLSLGLRTPFAGWRDQALHPVPDAATDEGFPTDLRIDYVRAWTRSPMPESSATIAP</sequence>
<feature type="signal peptide" evidence="2">
    <location>
        <begin position="1"/>
        <end position="25"/>
    </location>
</feature>
<keyword evidence="2" id="KW-0732">Signal</keyword>
<feature type="domain" description="GH16" evidence="3">
    <location>
        <begin position="27"/>
        <end position="310"/>
    </location>
</feature>
<evidence type="ECO:0000256" key="2">
    <source>
        <dbReference type="SAM" id="SignalP"/>
    </source>
</evidence>
<dbReference type="Gene3D" id="2.60.120.200">
    <property type="match status" value="1"/>
</dbReference>
<protein>
    <submittedName>
        <fullName evidence="4">Kappa-carrageenase</fullName>
        <ecNumber evidence="4">3.2.1.83</ecNumber>
    </submittedName>
</protein>
<dbReference type="InterPro" id="IPR013320">
    <property type="entry name" value="ConA-like_dom_sf"/>
</dbReference>
<dbReference type="PROSITE" id="PS51762">
    <property type="entry name" value="GH16_2"/>
    <property type="match status" value="1"/>
</dbReference>
<dbReference type="PANTHER" id="PTHR10963:SF55">
    <property type="entry name" value="GLYCOSIDE HYDROLASE FAMILY 16 PROTEIN"/>
    <property type="match status" value="1"/>
</dbReference>
<evidence type="ECO:0000313" key="5">
    <source>
        <dbReference type="Proteomes" id="UP000609651"/>
    </source>
</evidence>
<reference evidence="4 5" key="1">
    <citation type="journal article" date="2020" name="Syst. Appl. Microbiol.">
        <title>Alienimonas chondri sp. nov., a novel planctomycete isolated from the biofilm of the red alga Chondrus crispus.</title>
        <authorList>
            <person name="Vitorino I."/>
            <person name="Albuquerque L."/>
            <person name="Wiegand S."/>
            <person name="Kallscheuer N."/>
            <person name="da Costa M.S."/>
            <person name="Lobo-da-Cunha A."/>
            <person name="Jogler C."/>
            <person name="Lage O.M."/>
        </authorList>
    </citation>
    <scope>NUCLEOTIDE SEQUENCE [LARGE SCALE GENOMIC DNA]</scope>
    <source>
        <strain evidence="4 5">LzC2</strain>
    </source>
</reference>
<evidence type="ECO:0000313" key="4">
    <source>
        <dbReference type="EMBL" id="NNJ26348.1"/>
    </source>
</evidence>
<dbReference type="SUPFAM" id="SSF49899">
    <property type="entry name" value="Concanavalin A-like lectins/glucanases"/>
    <property type="match status" value="1"/>
</dbReference>
<evidence type="ECO:0000256" key="1">
    <source>
        <dbReference type="ARBA" id="ARBA00006865"/>
    </source>
</evidence>
<name>A0ABX1VGF2_9PLAN</name>
<dbReference type="EC" id="3.2.1.83" evidence="4"/>
<dbReference type="EMBL" id="WTPX01000074">
    <property type="protein sequence ID" value="NNJ26348.1"/>
    <property type="molecule type" value="Genomic_DNA"/>
</dbReference>
<keyword evidence="4" id="KW-0378">Hydrolase</keyword>
<comment type="caution">
    <text evidence="4">The sequence shown here is derived from an EMBL/GenBank/DDBJ whole genome shotgun (WGS) entry which is preliminary data.</text>
</comment>